<dbReference type="GO" id="GO:0006281">
    <property type="term" value="P:DNA repair"/>
    <property type="evidence" value="ECO:0007669"/>
    <property type="project" value="InterPro"/>
</dbReference>
<dbReference type="Gene3D" id="3.30.470.30">
    <property type="entry name" value="DNA ligase/mRNA capping enzyme"/>
    <property type="match status" value="1"/>
</dbReference>
<dbReference type="PANTHER" id="PTHR45674">
    <property type="entry name" value="DNA LIGASE 1/3 FAMILY MEMBER"/>
    <property type="match status" value="1"/>
</dbReference>
<evidence type="ECO:0000313" key="5">
    <source>
        <dbReference type="Proteomes" id="UP000318141"/>
    </source>
</evidence>
<dbReference type="SUPFAM" id="SSF56091">
    <property type="entry name" value="DNA ligase/mRNA capping enzyme, catalytic domain"/>
    <property type="match status" value="1"/>
</dbReference>
<evidence type="ECO:0000313" key="4">
    <source>
        <dbReference type="EMBL" id="TWG87944.1"/>
    </source>
</evidence>
<organism evidence="4 5">
    <name type="scientific">Cupriavidus gilardii J11</name>
    <dbReference type="NCBI Taxonomy" id="936133"/>
    <lineage>
        <taxon>Bacteria</taxon>
        <taxon>Pseudomonadati</taxon>
        <taxon>Pseudomonadota</taxon>
        <taxon>Betaproteobacteria</taxon>
        <taxon>Burkholderiales</taxon>
        <taxon>Burkholderiaceae</taxon>
        <taxon>Cupriavidus</taxon>
    </lineage>
</organism>
<dbReference type="Gene3D" id="3.30.1490.70">
    <property type="match status" value="1"/>
</dbReference>
<name>A0A562BS26_9BURK</name>
<sequence length="192" mass="21706">MLLCERKTVPTGEWHFEIKYDGYRLLAATSPAQLKTRNGHDATTWYPEVAAAMASLAPGCIIDGEVCVLDEFGRSNFELLHRRSARRGKPPGSHHVAYCAFDLLVHRGRDIRTQPIEKRKAALRRILDCCRETLLFVDWVDDGNWLYRQALALSLEGIVAKRAGSAYAAGTRSRDWVKIKRPGAVPAERFKR</sequence>
<dbReference type="Proteomes" id="UP000318141">
    <property type="component" value="Unassembled WGS sequence"/>
</dbReference>
<comment type="caution">
    <text evidence="4">The sequence shown here is derived from an EMBL/GenBank/DDBJ whole genome shotgun (WGS) entry which is preliminary data.</text>
</comment>
<dbReference type="Pfam" id="PF01068">
    <property type="entry name" value="DNA_ligase_A_M"/>
    <property type="match status" value="1"/>
</dbReference>
<keyword evidence="5" id="KW-1185">Reference proteome</keyword>
<protein>
    <submittedName>
        <fullName evidence="4">Bifunctional non-homologous end joining protein LigD</fullName>
    </submittedName>
</protein>
<dbReference type="GO" id="GO:0005524">
    <property type="term" value="F:ATP binding"/>
    <property type="evidence" value="ECO:0007669"/>
    <property type="project" value="InterPro"/>
</dbReference>
<gene>
    <name evidence="4" type="ORF">L602_001500000770</name>
</gene>
<dbReference type="GO" id="GO:0006310">
    <property type="term" value="P:DNA recombination"/>
    <property type="evidence" value="ECO:0007669"/>
    <property type="project" value="InterPro"/>
</dbReference>
<dbReference type="GO" id="GO:0003910">
    <property type="term" value="F:DNA ligase (ATP) activity"/>
    <property type="evidence" value="ECO:0007669"/>
    <property type="project" value="InterPro"/>
</dbReference>
<keyword evidence="2" id="KW-0436">Ligase</keyword>
<dbReference type="InterPro" id="IPR012310">
    <property type="entry name" value="DNA_ligase_ATP-dep_cent"/>
</dbReference>
<dbReference type="InterPro" id="IPR050191">
    <property type="entry name" value="ATP-dep_DNA_ligase"/>
</dbReference>
<evidence type="ECO:0000259" key="3">
    <source>
        <dbReference type="PROSITE" id="PS50160"/>
    </source>
</evidence>
<dbReference type="AlphaFoldDB" id="A0A562BS26"/>
<accession>A0A562BS26</accession>
<dbReference type="EMBL" id="VLJN01000007">
    <property type="protein sequence ID" value="TWG87944.1"/>
    <property type="molecule type" value="Genomic_DNA"/>
</dbReference>
<evidence type="ECO:0000256" key="2">
    <source>
        <dbReference type="ARBA" id="ARBA00022598"/>
    </source>
</evidence>
<reference evidence="4 5" key="1">
    <citation type="submission" date="2019-07" db="EMBL/GenBank/DDBJ databases">
        <title>Genome sequencing of lignin-degrading bacterial isolates.</title>
        <authorList>
            <person name="Gladden J."/>
        </authorList>
    </citation>
    <scope>NUCLEOTIDE SEQUENCE [LARGE SCALE GENOMIC DNA]</scope>
    <source>
        <strain evidence="4 5">J11</strain>
    </source>
</reference>
<dbReference type="PROSITE" id="PS50160">
    <property type="entry name" value="DNA_LIGASE_A3"/>
    <property type="match status" value="1"/>
</dbReference>
<dbReference type="CDD" id="cd07906">
    <property type="entry name" value="Adenylation_DNA_ligase_LigD_LigC"/>
    <property type="match status" value="1"/>
</dbReference>
<dbReference type="OrthoDB" id="5503604at2"/>
<comment type="similarity">
    <text evidence="1">Belongs to the ATP-dependent DNA ligase family.</text>
</comment>
<feature type="domain" description="ATP-dependent DNA ligase family profile" evidence="3">
    <location>
        <begin position="96"/>
        <end position="181"/>
    </location>
</feature>
<evidence type="ECO:0000256" key="1">
    <source>
        <dbReference type="ARBA" id="ARBA00007572"/>
    </source>
</evidence>
<proteinExistence type="inferred from homology"/>
<dbReference type="PANTHER" id="PTHR45674:SF4">
    <property type="entry name" value="DNA LIGASE 1"/>
    <property type="match status" value="1"/>
</dbReference>